<dbReference type="GO" id="GO:0006508">
    <property type="term" value="P:proteolysis"/>
    <property type="evidence" value="ECO:0007669"/>
    <property type="project" value="UniProtKB-KW"/>
</dbReference>
<keyword evidence="2" id="KW-0645">Protease</keyword>
<proteinExistence type="predicted"/>
<evidence type="ECO:0000313" key="7">
    <source>
        <dbReference type="EMBL" id="ATQ70210.1"/>
    </source>
</evidence>
<evidence type="ECO:0000256" key="2">
    <source>
        <dbReference type="ARBA" id="ARBA00022670"/>
    </source>
</evidence>
<dbReference type="Proteomes" id="UP000230709">
    <property type="component" value="Chromosome"/>
</dbReference>
<dbReference type="KEGG" id="mtw:CQW49_03425"/>
<accession>A0A2D2D5B5</accession>
<gene>
    <name evidence="7" type="ORF">CQW49_03425</name>
</gene>
<dbReference type="GO" id="GO:0004185">
    <property type="term" value="F:serine-type carboxypeptidase activity"/>
    <property type="evidence" value="ECO:0007669"/>
    <property type="project" value="InterPro"/>
</dbReference>
<keyword evidence="4" id="KW-0378">Hydrolase</keyword>
<dbReference type="InterPro" id="IPR029058">
    <property type="entry name" value="AB_hydrolase_fold"/>
</dbReference>
<dbReference type="Pfam" id="PF00450">
    <property type="entry name" value="Peptidase_S10"/>
    <property type="match status" value="1"/>
</dbReference>
<keyword evidence="5" id="KW-0325">Glycoprotein</keyword>
<dbReference type="RefSeq" id="WP_003612231.1">
    <property type="nucleotide sequence ID" value="NZ_ADVE02000001.1"/>
</dbReference>
<reference evidence="8" key="1">
    <citation type="submission" date="2017-10" db="EMBL/GenBank/DDBJ databases">
        <title>Completed PacBio SMRT sequence of Methylosinus trichosporium OB3b reveals presence of a third large plasmid.</title>
        <authorList>
            <person name="Charles T.C."/>
            <person name="Lynch M.D.J."/>
            <person name="Heil J.R."/>
            <person name="Cheng J."/>
        </authorList>
    </citation>
    <scope>NUCLEOTIDE SEQUENCE [LARGE SCALE GENOMIC DNA]</scope>
    <source>
        <strain evidence="8">OB3b</strain>
    </source>
</reference>
<dbReference type="STRING" id="595536.GCA_000178815_04475"/>
<protein>
    <submittedName>
        <fullName evidence="7">Peptidase S10</fullName>
    </submittedName>
</protein>
<dbReference type="Gene3D" id="3.40.50.1820">
    <property type="entry name" value="alpha/beta hydrolase"/>
    <property type="match status" value="1"/>
</dbReference>
<dbReference type="PANTHER" id="PTHR11802:SF3">
    <property type="entry name" value="RETINOID-INDUCIBLE SERINE CARBOXYPEPTIDASE"/>
    <property type="match status" value="1"/>
</dbReference>
<dbReference type="SUPFAM" id="SSF53474">
    <property type="entry name" value="alpha/beta-Hydrolases"/>
    <property type="match status" value="1"/>
</dbReference>
<dbReference type="AlphaFoldDB" id="A0A2D2D5B5"/>
<feature type="signal peptide" evidence="6">
    <location>
        <begin position="1"/>
        <end position="22"/>
    </location>
</feature>
<keyword evidence="3 6" id="KW-0732">Signal</keyword>
<sequence>MLSKLCIAFALAAALAASSAAAAPPSAPPKKETEEPADAAKGLPAEVATAHTMTMRGEKVSFVARAGAVRLRDGKTGAPRVDVAFVSYERADADAATRPIAFVFNGGPGASSAWLSLGGISPWRLALGSLPPSPSAPPVVVDNAESWLPFVDLVFVDPPGTGFSKFLTEDEEARKSFFSTKGDADALAVVLRKWLAAHRRIASPKFLVGESYGGFRAVEVLHALRERESVGVEGLVLISPALDFGWLDGEHNILALAGRLPSYAAVTREARRRADLADVEAYASGEFVVDLLKGVRDEEAMRRLETNVARFTGLDPRVVAEEGGRIELKTFLRDRKRAQREVASAYDGEVVGFDPRPFSRESRWPDPVLDGLRAPLGAAMARVTLDKLQWPVGDARYEILNDRVAHDWDFGQGGRAEAEAVSTLRDELALDRRLEVTIAHGLADLVTPYFVSQLLIDQLPVFGATSRVKLVTTPGGHMAYLRDDARKLLRDAARAAIERK</sequence>
<dbReference type="PANTHER" id="PTHR11802">
    <property type="entry name" value="SERINE PROTEASE FAMILY S10 SERINE CARBOXYPEPTIDASE"/>
    <property type="match status" value="1"/>
</dbReference>
<evidence type="ECO:0000256" key="1">
    <source>
        <dbReference type="ARBA" id="ARBA00022645"/>
    </source>
</evidence>
<evidence type="ECO:0000256" key="5">
    <source>
        <dbReference type="ARBA" id="ARBA00023180"/>
    </source>
</evidence>
<evidence type="ECO:0000256" key="3">
    <source>
        <dbReference type="ARBA" id="ARBA00022729"/>
    </source>
</evidence>
<evidence type="ECO:0000256" key="6">
    <source>
        <dbReference type="SAM" id="SignalP"/>
    </source>
</evidence>
<dbReference type="InterPro" id="IPR001563">
    <property type="entry name" value="Peptidase_S10"/>
</dbReference>
<organism evidence="7 8">
    <name type="scientific">Methylosinus trichosporium (strain ATCC 35070 / NCIMB 11131 / UNIQEM 75 / OB3b)</name>
    <dbReference type="NCBI Taxonomy" id="595536"/>
    <lineage>
        <taxon>Bacteria</taxon>
        <taxon>Pseudomonadati</taxon>
        <taxon>Pseudomonadota</taxon>
        <taxon>Alphaproteobacteria</taxon>
        <taxon>Hyphomicrobiales</taxon>
        <taxon>Methylocystaceae</taxon>
        <taxon>Methylosinus</taxon>
    </lineage>
</organism>
<evidence type="ECO:0000256" key="4">
    <source>
        <dbReference type="ARBA" id="ARBA00022801"/>
    </source>
</evidence>
<evidence type="ECO:0000313" key="8">
    <source>
        <dbReference type="Proteomes" id="UP000230709"/>
    </source>
</evidence>
<name>A0A2D2D5B5_METT3</name>
<feature type="chain" id="PRO_5013547904" evidence="6">
    <location>
        <begin position="23"/>
        <end position="500"/>
    </location>
</feature>
<keyword evidence="8" id="KW-1185">Reference proteome</keyword>
<keyword evidence="1" id="KW-0121">Carboxypeptidase</keyword>
<dbReference type="EMBL" id="CP023737">
    <property type="protein sequence ID" value="ATQ70210.1"/>
    <property type="molecule type" value="Genomic_DNA"/>
</dbReference>